<organism evidence="4 5">
    <name type="scientific">Marinitenerispora sediminis</name>
    <dbReference type="NCBI Taxonomy" id="1931232"/>
    <lineage>
        <taxon>Bacteria</taxon>
        <taxon>Bacillati</taxon>
        <taxon>Actinomycetota</taxon>
        <taxon>Actinomycetes</taxon>
        <taxon>Streptosporangiales</taxon>
        <taxon>Nocardiopsidaceae</taxon>
        <taxon>Marinitenerispora</taxon>
    </lineage>
</organism>
<name>A0A368TBJ3_9ACTN</name>
<evidence type="ECO:0000256" key="2">
    <source>
        <dbReference type="SAM" id="Phobius"/>
    </source>
</evidence>
<proteinExistence type="predicted"/>
<keyword evidence="2" id="KW-1133">Transmembrane helix</keyword>
<reference evidence="4 5" key="1">
    <citation type="submission" date="2018-04" db="EMBL/GenBank/DDBJ databases">
        <title>Novel actinobacteria from marine sediment.</title>
        <authorList>
            <person name="Ng Z.Y."/>
            <person name="Tan G.Y.A."/>
        </authorList>
    </citation>
    <scope>NUCLEOTIDE SEQUENCE [LARGE SCALE GENOMIC DNA]</scope>
    <source>
        <strain evidence="4 5">TPS81</strain>
    </source>
</reference>
<keyword evidence="5" id="KW-1185">Reference proteome</keyword>
<evidence type="ECO:0000259" key="3">
    <source>
        <dbReference type="Pfam" id="PF13400"/>
    </source>
</evidence>
<dbReference type="AlphaFoldDB" id="A0A368TBJ3"/>
<comment type="caution">
    <text evidence="4">The sequence shown here is derived from an EMBL/GenBank/DDBJ whole genome shotgun (WGS) entry which is preliminary data.</text>
</comment>
<feature type="compositionally biased region" description="Basic residues" evidence="1">
    <location>
        <begin position="10"/>
        <end position="23"/>
    </location>
</feature>
<accession>A0A368TBJ3</accession>
<dbReference type="NCBIfam" id="TIGR03816">
    <property type="entry name" value="tadE_like_DECH"/>
    <property type="match status" value="1"/>
</dbReference>
<evidence type="ECO:0000313" key="4">
    <source>
        <dbReference type="EMBL" id="RCV62346.1"/>
    </source>
</evidence>
<dbReference type="Proteomes" id="UP000253318">
    <property type="component" value="Unassembled WGS sequence"/>
</dbReference>
<dbReference type="RefSeq" id="WP_199493196.1">
    <property type="nucleotide sequence ID" value="NZ_QEIM01000055.1"/>
</dbReference>
<feature type="transmembrane region" description="Helical" evidence="2">
    <location>
        <begin position="37"/>
        <end position="57"/>
    </location>
</feature>
<keyword evidence="2" id="KW-0472">Membrane</keyword>
<dbReference type="InterPro" id="IPR028087">
    <property type="entry name" value="Tad_N"/>
</dbReference>
<dbReference type="Pfam" id="PF13400">
    <property type="entry name" value="Tad"/>
    <property type="match status" value="1"/>
</dbReference>
<gene>
    <name evidence="4" type="ORF">DEF24_01520</name>
</gene>
<feature type="domain" description="Putative Flp pilus-assembly TadG-like N-terminal" evidence="3">
    <location>
        <begin position="34"/>
        <end position="80"/>
    </location>
</feature>
<keyword evidence="2" id="KW-0812">Transmembrane</keyword>
<dbReference type="InterPro" id="IPR021202">
    <property type="entry name" value="Rv3654c-like"/>
</dbReference>
<sequence>MPRSPSPCAPRRRPRWRNGRRRRCEPGSARRDRGSGVVWLLVLCVLLWFGTVAVVLVGGARAERHRAAAAADLAALAGAREAVHGGERACAAASAAAAANGAVLTECRLTGLVIDVRTETRGGRGRGAARAGPAAHRVDA</sequence>
<dbReference type="EMBL" id="QEIN01000007">
    <property type="protein sequence ID" value="RCV62346.1"/>
    <property type="molecule type" value="Genomic_DNA"/>
</dbReference>
<evidence type="ECO:0000256" key="1">
    <source>
        <dbReference type="SAM" id="MobiDB-lite"/>
    </source>
</evidence>
<evidence type="ECO:0000313" key="5">
    <source>
        <dbReference type="Proteomes" id="UP000253318"/>
    </source>
</evidence>
<protein>
    <recommendedName>
        <fullName evidence="3">Putative Flp pilus-assembly TadG-like N-terminal domain-containing protein</fullName>
    </recommendedName>
</protein>
<feature type="region of interest" description="Disordered" evidence="1">
    <location>
        <begin position="1"/>
        <end position="31"/>
    </location>
</feature>